<organism evidence="2 3">
    <name type="scientific">Hibiscus sabdariffa</name>
    <name type="common">roselle</name>
    <dbReference type="NCBI Taxonomy" id="183260"/>
    <lineage>
        <taxon>Eukaryota</taxon>
        <taxon>Viridiplantae</taxon>
        <taxon>Streptophyta</taxon>
        <taxon>Embryophyta</taxon>
        <taxon>Tracheophyta</taxon>
        <taxon>Spermatophyta</taxon>
        <taxon>Magnoliopsida</taxon>
        <taxon>eudicotyledons</taxon>
        <taxon>Gunneridae</taxon>
        <taxon>Pentapetalae</taxon>
        <taxon>rosids</taxon>
        <taxon>malvids</taxon>
        <taxon>Malvales</taxon>
        <taxon>Malvaceae</taxon>
        <taxon>Malvoideae</taxon>
        <taxon>Hibiscus</taxon>
    </lineage>
</organism>
<reference evidence="2 3" key="1">
    <citation type="journal article" date="2024" name="G3 (Bethesda)">
        <title>Genome assembly of Hibiscus sabdariffa L. provides insights into metabolisms of medicinal natural products.</title>
        <authorList>
            <person name="Kim T."/>
        </authorList>
    </citation>
    <scope>NUCLEOTIDE SEQUENCE [LARGE SCALE GENOMIC DNA]</scope>
    <source>
        <strain evidence="2">TK-2024</strain>
        <tissue evidence="2">Old leaves</tissue>
    </source>
</reference>
<sequence>MGATLLGRVCWIGAGRFYSGSRVGRLVRPSLVLPPAAAAGHRYEKRVGLSVFATAADPVLDTVGQSRRQDALNLFFLIPSLVSRERPTMPPNRDSSSRLSKGDSP</sequence>
<proteinExistence type="predicted"/>
<evidence type="ECO:0000313" key="2">
    <source>
        <dbReference type="EMBL" id="KAK8548210.1"/>
    </source>
</evidence>
<dbReference type="EMBL" id="JBBPBM010000021">
    <property type="protein sequence ID" value="KAK8548210.1"/>
    <property type="molecule type" value="Genomic_DNA"/>
</dbReference>
<dbReference type="Proteomes" id="UP001472677">
    <property type="component" value="Unassembled WGS sequence"/>
</dbReference>
<evidence type="ECO:0000256" key="1">
    <source>
        <dbReference type="SAM" id="MobiDB-lite"/>
    </source>
</evidence>
<protein>
    <submittedName>
        <fullName evidence="2">Uncharacterized protein</fullName>
    </submittedName>
</protein>
<evidence type="ECO:0000313" key="3">
    <source>
        <dbReference type="Proteomes" id="UP001472677"/>
    </source>
</evidence>
<name>A0ABR2DXT3_9ROSI</name>
<feature type="region of interest" description="Disordered" evidence="1">
    <location>
        <begin position="84"/>
        <end position="105"/>
    </location>
</feature>
<accession>A0ABR2DXT3</accession>
<comment type="caution">
    <text evidence="2">The sequence shown here is derived from an EMBL/GenBank/DDBJ whole genome shotgun (WGS) entry which is preliminary data.</text>
</comment>
<gene>
    <name evidence="2" type="ORF">V6N12_061128</name>
</gene>
<keyword evidence="3" id="KW-1185">Reference proteome</keyword>